<accession>A0A2A2JVF9</accession>
<dbReference type="GO" id="GO:0008278">
    <property type="term" value="C:cohesin complex"/>
    <property type="evidence" value="ECO:0007669"/>
    <property type="project" value="InterPro"/>
</dbReference>
<dbReference type="GO" id="GO:0007062">
    <property type="term" value="P:sister chromatid cohesion"/>
    <property type="evidence" value="ECO:0007669"/>
    <property type="project" value="InterPro"/>
</dbReference>
<gene>
    <name evidence="3" type="ORF">WR25_00839</name>
</gene>
<evidence type="ECO:0000313" key="3">
    <source>
        <dbReference type="EMBL" id="PAV65562.1"/>
    </source>
</evidence>
<reference evidence="3 4" key="1">
    <citation type="journal article" date="2017" name="Curr. Biol.">
        <title>Genome architecture and evolution of a unichromosomal asexual nematode.</title>
        <authorList>
            <person name="Fradin H."/>
            <person name="Zegar C."/>
            <person name="Gutwein M."/>
            <person name="Lucas J."/>
            <person name="Kovtun M."/>
            <person name="Corcoran D."/>
            <person name="Baugh L.R."/>
            <person name="Kiontke K."/>
            <person name="Gunsalus K."/>
            <person name="Fitch D.H."/>
            <person name="Piano F."/>
        </authorList>
    </citation>
    <scope>NUCLEOTIDE SEQUENCE [LARGE SCALE GENOMIC DNA]</scope>
    <source>
        <strain evidence="3">PF1309</strain>
    </source>
</reference>
<proteinExistence type="predicted"/>
<organism evidence="3 4">
    <name type="scientific">Diploscapter pachys</name>
    <dbReference type="NCBI Taxonomy" id="2018661"/>
    <lineage>
        <taxon>Eukaryota</taxon>
        <taxon>Metazoa</taxon>
        <taxon>Ecdysozoa</taxon>
        <taxon>Nematoda</taxon>
        <taxon>Chromadorea</taxon>
        <taxon>Rhabditida</taxon>
        <taxon>Rhabditina</taxon>
        <taxon>Rhabditomorpha</taxon>
        <taxon>Rhabditoidea</taxon>
        <taxon>Rhabditidae</taxon>
        <taxon>Diploscapter</taxon>
    </lineage>
</organism>
<feature type="compositionally biased region" description="Acidic residues" evidence="1">
    <location>
        <begin position="92"/>
        <end position="106"/>
    </location>
</feature>
<dbReference type="GO" id="GO:1990414">
    <property type="term" value="P:replication-born double-strand break repair via sister chromatid exchange"/>
    <property type="evidence" value="ECO:0007669"/>
    <property type="project" value="TreeGrafter"/>
</dbReference>
<dbReference type="Gene3D" id="1.10.10.580">
    <property type="entry name" value="Structural maintenance of chromosome 1. Chain E"/>
    <property type="match status" value="1"/>
</dbReference>
<dbReference type="Proteomes" id="UP000218231">
    <property type="component" value="Unassembled WGS sequence"/>
</dbReference>
<feature type="domain" description="Rad21/Rec8-like protein C-terminal eukaryotic" evidence="2">
    <location>
        <begin position="151"/>
        <end position="188"/>
    </location>
</feature>
<dbReference type="PANTHER" id="PTHR12585">
    <property type="entry name" value="SCC1 / RAD21 FAMILY MEMBER"/>
    <property type="match status" value="1"/>
</dbReference>
<evidence type="ECO:0000259" key="2">
    <source>
        <dbReference type="Pfam" id="PF04824"/>
    </source>
</evidence>
<name>A0A2A2JVF9_9BILA</name>
<dbReference type="InterPro" id="IPR023093">
    <property type="entry name" value="ScpA-like_C"/>
</dbReference>
<dbReference type="InterPro" id="IPR006909">
    <property type="entry name" value="Rad21/Rec8_C_eu"/>
</dbReference>
<protein>
    <recommendedName>
        <fullName evidence="2">Rad21/Rec8-like protein C-terminal eukaryotic domain-containing protein</fullName>
    </recommendedName>
</protein>
<dbReference type="STRING" id="2018661.A0A2A2JVF9"/>
<dbReference type="PANTHER" id="PTHR12585:SF69">
    <property type="entry name" value="FI11703P"/>
    <property type="match status" value="1"/>
</dbReference>
<dbReference type="Pfam" id="PF04824">
    <property type="entry name" value="Rad21_Rec8"/>
    <property type="match status" value="1"/>
</dbReference>
<dbReference type="AlphaFoldDB" id="A0A2A2JVF9"/>
<keyword evidence="4" id="KW-1185">Reference proteome</keyword>
<evidence type="ECO:0000313" key="4">
    <source>
        <dbReference type="Proteomes" id="UP000218231"/>
    </source>
</evidence>
<feature type="region of interest" description="Disordered" evidence="1">
    <location>
        <begin position="1"/>
        <end position="110"/>
    </location>
</feature>
<dbReference type="InterPro" id="IPR039781">
    <property type="entry name" value="Rad21/Rec8-like"/>
</dbReference>
<evidence type="ECO:0000256" key="1">
    <source>
        <dbReference type="SAM" id="MobiDB-lite"/>
    </source>
</evidence>
<sequence length="199" mass="22687">MSKLKKSNRAEELQLEEEQLQEPSIAHENTLNDINMEAEDLDQFGQQDVYGGHPEDIPLAPQGDDEFMADIENQPPFGDLELDDPFNRPQISEEDKDKDEEEDEISEEAKRAKWAERCNELFEDIKLEKVVKAADAEEKVKFSHIVSPVRCKTAKEAAQKFISLLILAQMKAVCVDQSEPYGEIQINPLVERLSEQEAT</sequence>
<dbReference type="SUPFAM" id="SSF46785">
    <property type="entry name" value="Winged helix' DNA-binding domain"/>
    <property type="match status" value="1"/>
</dbReference>
<dbReference type="GO" id="GO:0003682">
    <property type="term" value="F:chromatin binding"/>
    <property type="evidence" value="ECO:0007669"/>
    <property type="project" value="TreeGrafter"/>
</dbReference>
<comment type="caution">
    <text evidence="3">The sequence shown here is derived from an EMBL/GenBank/DDBJ whole genome shotgun (WGS) entry which is preliminary data.</text>
</comment>
<dbReference type="InterPro" id="IPR036390">
    <property type="entry name" value="WH_DNA-bd_sf"/>
</dbReference>
<dbReference type="EMBL" id="LIAE01010204">
    <property type="protein sequence ID" value="PAV65562.1"/>
    <property type="molecule type" value="Genomic_DNA"/>
</dbReference>